<dbReference type="PROSITE" id="PS50819">
    <property type="entry name" value="INTEIN_ENDONUCLEASE"/>
    <property type="match status" value="1"/>
</dbReference>
<protein>
    <recommendedName>
        <fullName evidence="3">DOD-type homing endonuclease domain-containing protein</fullName>
    </recommendedName>
</protein>
<dbReference type="InterPro" id="IPR027434">
    <property type="entry name" value="Homing_endonucl"/>
</dbReference>
<dbReference type="GO" id="GO:0016539">
    <property type="term" value="P:intein-mediated protein splicing"/>
    <property type="evidence" value="ECO:0007669"/>
    <property type="project" value="InterPro"/>
</dbReference>
<comment type="caution">
    <text evidence="4">The sequence shown here is derived from an EMBL/GenBank/DDBJ whole genome shotgun (WGS) entry which is preliminary data.</text>
</comment>
<dbReference type="PROSITE" id="PS50817">
    <property type="entry name" value="INTEIN_N_TER"/>
    <property type="match status" value="1"/>
</dbReference>
<dbReference type="Gene3D" id="2.170.16.10">
    <property type="entry name" value="Hedgehog/Intein (Hint) domain"/>
    <property type="match status" value="1"/>
</dbReference>
<sequence>MPESPTDRTTSRAAVRVNAGFAGDTPILMADGRLKRLGEIRSADRVYGSHMAGRYRRYLLTHVVEHRRRVGRAFLVTLEDGTRLTVGIDQRLLSERGWKHVTGAERGSLRRPHLTVNNGLMGIGRFASPPEIDEDYRRGYLCGMIRGDGQLGHYPPGAPGRPYAVVHRFRLALADGEALERSRRYLSAFGVPTREFVFSEATEARRKMHAVRAQSASAVGAVEELVRWPAATPSEGWRKGFLAGVFDAEGSCSQGILRISNSDPDILNMITDCLLHFGFGMVREAPRTHVRDCHCRGECGDRRGHIRCLNERQGGQAAPDVGSLSRPIA</sequence>
<organism evidence="4 5">
    <name type="scientific">Actinomadura coerulea</name>
    <dbReference type="NCBI Taxonomy" id="46159"/>
    <lineage>
        <taxon>Bacteria</taxon>
        <taxon>Bacillati</taxon>
        <taxon>Actinomycetota</taxon>
        <taxon>Actinomycetes</taxon>
        <taxon>Streptosporangiales</taxon>
        <taxon>Thermomonosporaceae</taxon>
        <taxon>Actinomadura</taxon>
    </lineage>
</organism>
<evidence type="ECO:0000259" key="3">
    <source>
        <dbReference type="PROSITE" id="PS50819"/>
    </source>
</evidence>
<keyword evidence="1" id="KW-0068">Autocatalytic cleavage</keyword>
<dbReference type="InterPro" id="IPR036844">
    <property type="entry name" value="Hint_dom_sf"/>
</dbReference>
<proteinExistence type="predicted"/>
<evidence type="ECO:0000313" key="5">
    <source>
        <dbReference type="Proteomes" id="UP000546324"/>
    </source>
</evidence>
<dbReference type="InterPro" id="IPR004860">
    <property type="entry name" value="LAGLIDADG_dom"/>
</dbReference>
<name>A0A7X0KXZ2_9ACTN</name>
<dbReference type="SUPFAM" id="SSF51294">
    <property type="entry name" value="Hedgehog/intein (Hint) domain"/>
    <property type="match status" value="1"/>
</dbReference>
<dbReference type="Pfam" id="PF14528">
    <property type="entry name" value="LAGLIDADG_3"/>
    <property type="match status" value="1"/>
</dbReference>
<dbReference type="RefSeq" id="WP_185024457.1">
    <property type="nucleotide sequence ID" value="NZ_JACHMQ010000001.1"/>
</dbReference>
<dbReference type="SUPFAM" id="SSF55608">
    <property type="entry name" value="Homing endonucleases"/>
    <property type="match status" value="1"/>
</dbReference>
<reference evidence="4 5" key="1">
    <citation type="submission" date="2020-08" db="EMBL/GenBank/DDBJ databases">
        <title>Sequencing the genomes of 1000 actinobacteria strains.</title>
        <authorList>
            <person name="Klenk H.-P."/>
        </authorList>
    </citation>
    <scope>NUCLEOTIDE SEQUENCE [LARGE SCALE GENOMIC DNA]</scope>
    <source>
        <strain evidence="4 5">DSM 43675</strain>
    </source>
</reference>
<evidence type="ECO:0000256" key="2">
    <source>
        <dbReference type="ARBA" id="ARBA00023000"/>
    </source>
</evidence>
<dbReference type="Proteomes" id="UP000546324">
    <property type="component" value="Unassembled WGS sequence"/>
</dbReference>
<dbReference type="CDD" id="cd00081">
    <property type="entry name" value="Hint"/>
    <property type="match status" value="1"/>
</dbReference>
<keyword evidence="2" id="KW-0651">Protein splicing</keyword>
<feature type="domain" description="DOD-type homing endonuclease" evidence="3">
    <location>
        <begin position="141"/>
        <end position="279"/>
    </location>
</feature>
<dbReference type="EMBL" id="JACHMQ010000001">
    <property type="protein sequence ID" value="MBB6394860.1"/>
    <property type="molecule type" value="Genomic_DNA"/>
</dbReference>
<keyword evidence="5" id="KW-1185">Reference proteome</keyword>
<evidence type="ECO:0000256" key="1">
    <source>
        <dbReference type="ARBA" id="ARBA00022813"/>
    </source>
</evidence>
<gene>
    <name evidence="4" type="ORF">BKA00_001774</name>
</gene>
<dbReference type="InterPro" id="IPR006141">
    <property type="entry name" value="Intein_N"/>
</dbReference>
<accession>A0A7X0KXZ2</accession>
<dbReference type="AlphaFoldDB" id="A0A7X0KXZ2"/>
<dbReference type="InterPro" id="IPR004042">
    <property type="entry name" value="Intein_endonuc_central"/>
</dbReference>
<dbReference type="GO" id="GO:0004519">
    <property type="term" value="F:endonuclease activity"/>
    <property type="evidence" value="ECO:0007669"/>
    <property type="project" value="InterPro"/>
</dbReference>
<evidence type="ECO:0000313" key="4">
    <source>
        <dbReference type="EMBL" id="MBB6394860.1"/>
    </source>
</evidence>